<dbReference type="STRING" id="391626.OAN307_c31460"/>
<dbReference type="Pfam" id="PF12728">
    <property type="entry name" value="HTH_17"/>
    <property type="match status" value="1"/>
</dbReference>
<dbReference type="InterPro" id="IPR041657">
    <property type="entry name" value="HTH_17"/>
</dbReference>
<accession>M9RFS8</accession>
<proteinExistence type="predicted"/>
<sequence length="75" mass="8502">MSFNTPNGGAQGPLVTETEAANLLCQSKRTLQKWRVIGYGPDHYKIGRNVRYRLDDLNAWINSRRRSHTSENGGQ</sequence>
<name>M9RFS8_9RHOB</name>
<dbReference type="eggNOG" id="COG3311">
    <property type="taxonomic scope" value="Bacteria"/>
</dbReference>
<dbReference type="RefSeq" id="WP_015500661.1">
    <property type="nucleotide sequence ID" value="NC_020911.1"/>
</dbReference>
<dbReference type="AlphaFoldDB" id="M9RFS8"/>
<dbReference type="EMBL" id="CP003740">
    <property type="protein sequence ID" value="AGI68680.1"/>
    <property type="molecule type" value="Genomic_DNA"/>
</dbReference>
<gene>
    <name evidence="2" type="ORF">OAN307_c31460</name>
</gene>
<dbReference type="OrthoDB" id="9806994at2"/>
<dbReference type="KEGG" id="oat:OAN307_c31460"/>
<reference evidence="2 3" key="1">
    <citation type="journal article" date="2013" name="PLoS ONE">
        <title>Poles Apart: Arctic and Antarctic Octadecabacter strains Share High Genome Plasticity and a New Type of Xanthorhodopsin.</title>
        <authorList>
            <person name="Vollmers J."/>
            <person name="Voget S."/>
            <person name="Dietrich S."/>
            <person name="Gollnow K."/>
            <person name="Smits M."/>
            <person name="Meyer K."/>
            <person name="Brinkhoff T."/>
            <person name="Simon M."/>
            <person name="Daniel R."/>
        </authorList>
    </citation>
    <scope>NUCLEOTIDE SEQUENCE [LARGE SCALE GENOMIC DNA]</scope>
    <source>
        <strain evidence="2 3">307</strain>
    </source>
</reference>
<dbReference type="SUPFAM" id="SSF46955">
    <property type="entry name" value="Putative DNA-binding domain"/>
    <property type="match status" value="1"/>
</dbReference>
<keyword evidence="3" id="KW-1185">Reference proteome</keyword>
<dbReference type="Proteomes" id="UP000005307">
    <property type="component" value="Chromosome"/>
</dbReference>
<evidence type="ECO:0000313" key="2">
    <source>
        <dbReference type="EMBL" id="AGI68680.1"/>
    </source>
</evidence>
<feature type="domain" description="Helix-turn-helix" evidence="1">
    <location>
        <begin position="15"/>
        <end position="65"/>
    </location>
</feature>
<dbReference type="InterPro" id="IPR009061">
    <property type="entry name" value="DNA-bd_dom_put_sf"/>
</dbReference>
<dbReference type="HOGENOM" id="CLU_140176_9_5_5"/>
<evidence type="ECO:0000313" key="3">
    <source>
        <dbReference type="Proteomes" id="UP000005307"/>
    </source>
</evidence>
<evidence type="ECO:0000259" key="1">
    <source>
        <dbReference type="Pfam" id="PF12728"/>
    </source>
</evidence>
<protein>
    <recommendedName>
        <fullName evidence="1">Helix-turn-helix domain-containing protein</fullName>
    </recommendedName>
</protein>
<organism evidence="2 3">
    <name type="scientific">Octadecabacter antarcticus 307</name>
    <dbReference type="NCBI Taxonomy" id="391626"/>
    <lineage>
        <taxon>Bacteria</taxon>
        <taxon>Pseudomonadati</taxon>
        <taxon>Pseudomonadota</taxon>
        <taxon>Alphaproteobacteria</taxon>
        <taxon>Rhodobacterales</taxon>
        <taxon>Roseobacteraceae</taxon>
        <taxon>Octadecabacter</taxon>
    </lineage>
</organism>